<name>A0A3R9MLT8_9BACT</name>
<dbReference type="PANTHER" id="PTHR21666:SF270">
    <property type="entry name" value="MUREIN HYDROLASE ACTIVATOR ENVC"/>
    <property type="match status" value="1"/>
</dbReference>
<dbReference type="SMART" id="SM00257">
    <property type="entry name" value="LysM"/>
    <property type="match status" value="1"/>
</dbReference>
<dbReference type="PROSITE" id="PS51782">
    <property type="entry name" value="LYSM"/>
    <property type="match status" value="1"/>
</dbReference>
<organism evidence="3 4">
    <name type="scientific">Hymenobacter metallilatus</name>
    <dbReference type="NCBI Taxonomy" id="2493666"/>
    <lineage>
        <taxon>Bacteria</taxon>
        <taxon>Pseudomonadati</taxon>
        <taxon>Bacteroidota</taxon>
        <taxon>Cytophagia</taxon>
        <taxon>Cytophagales</taxon>
        <taxon>Hymenobacteraceae</taxon>
        <taxon>Hymenobacter</taxon>
    </lineage>
</organism>
<dbReference type="OrthoDB" id="9805070at2"/>
<dbReference type="InterPro" id="IPR050570">
    <property type="entry name" value="Cell_wall_metabolism_enzyme"/>
</dbReference>
<gene>
    <name evidence="3" type="ORF">EI290_17560</name>
</gene>
<feature type="domain" description="LysM" evidence="2">
    <location>
        <begin position="374"/>
        <end position="417"/>
    </location>
</feature>
<dbReference type="Proteomes" id="UP000280066">
    <property type="component" value="Unassembled WGS sequence"/>
</dbReference>
<dbReference type="Gene3D" id="3.10.350.10">
    <property type="entry name" value="LysM domain"/>
    <property type="match status" value="1"/>
</dbReference>
<dbReference type="CDD" id="cd12797">
    <property type="entry name" value="M23_peptidase"/>
    <property type="match status" value="1"/>
</dbReference>
<protein>
    <submittedName>
        <fullName evidence="3">LysM peptidoglycan-binding domain-containing protein</fullName>
    </submittedName>
</protein>
<dbReference type="InterPro" id="IPR018392">
    <property type="entry name" value="LysM"/>
</dbReference>
<evidence type="ECO:0000313" key="4">
    <source>
        <dbReference type="Proteomes" id="UP000280066"/>
    </source>
</evidence>
<dbReference type="SUPFAM" id="SSF51261">
    <property type="entry name" value="Duplicated hybrid motif"/>
    <property type="match status" value="1"/>
</dbReference>
<evidence type="ECO:0000313" key="3">
    <source>
        <dbReference type="EMBL" id="RSK25230.1"/>
    </source>
</evidence>
<feature type="region of interest" description="Disordered" evidence="1">
    <location>
        <begin position="349"/>
        <end position="373"/>
    </location>
</feature>
<dbReference type="AlphaFoldDB" id="A0A3R9MLT8"/>
<dbReference type="Pfam" id="PF01476">
    <property type="entry name" value="LysM"/>
    <property type="match status" value="1"/>
</dbReference>
<sequence length="417" mass="46559">MSFSLALRETGPPDVTALFHYSPTHHFTISPFSLLLHLVKHWLLPLLLIGLFLSLPGQLLAQRRKAPEPKAKAGSAGKRKDFFRIKTPTIRYVRPDTTILIETEELPEENSDAAKSIFFNPAKKLSIVSEDTTTLDEGGQEIVEVSEQVKIDSSWIKVAGYYAIWDTHNINPYRVDGRRIKDTLNLKLTEPERQRYARMPLAKTPLTSDFGFRGYRWHYGVDLDLETGDSVKAAFDGVVRIVKWDGSGYGNYIMVRHYNGIETLYGHLQKSLVTPGTFVKAGELIGRGGSTGRSSGSHLHFEVRYEGNPIDPEQMYDFPDYRLIKDNFQITSGLFAYYSKSLKYRGGSVPGAGSSSGSSSRSSAAKPTQARRIVSHKIRSGDTLSEIADKYGVSQAQIRRLNGGTAVLRVGRTLRIK</sequence>
<dbReference type="Pfam" id="PF01551">
    <property type="entry name" value="Peptidase_M23"/>
    <property type="match status" value="1"/>
</dbReference>
<dbReference type="Gene3D" id="2.70.70.10">
    <property type="entry name" value="Glucose Permease (Domain IIA)"/>
    <property type="match status" value="1"/>
</dbReference>
<reference evidence="3 4" key="1">
    <citation type="submission" date="2018-12" db="EMBL/GenBank/DDBJ databases">
        <authorList>
            <person name="Feng G."/>
            <person name="Zhu H."/>
        </authorList>
    </citation>
    <scope>NUCLEOTIDE SEQUENCE [LARGE SCALE GENOMIC DNA]</scope>
    <source>
        <strain evidence="3 4">9PBR-2</strain>
    </source>
</reference>
<evidence type="ECO:0000256" key="1">
    <source>
        <dbReference type="SAM" id="MobiDB-lite"/>
    </source>
</evidence>
<accession>A0A3R9MLT8</accession>
<dbReference type="EMBL" id="RWIS01000013">
    <property type="protein sequence ID" value="RSK25230.1"/>
    <property type="molecule type" value="Genomic_DNA"/>
</dbReference>
<dbReference type="InterPro" id="IPR016047">
    <property type="entry name" value="M23ase_b-sheet_dom"/>
</dbReference>
<keyword evidence="4" id="KW-1185">Reference proteome</keyword>
<dbReference type="GO" id="GO:0004222">
    <property type="term" value="F:metalloendopeptidase activity"/>
    <property type="evidence" value="ECO:0007669"/>
    <property type="project" value="TreeGrafter"/>
</dbReference>
<dbReference type="SUPFAM" id="SSF54106">
    <property type="entry name" value="LysM domain"/>
    <property type="match status" value="1"/>
</dbReference>
<dbReference type="InterPro" id="IPR036779">
    <property type="entry name" value="LysM_dom_sf"/>
</dbReference>
<evidence type="ECO:0000259" key="2">
    <source>
        <dbReference type="PROSITE" id="PS51782"/>
    </source>
</evidence>
<dbReference type="PANTHER" id="PTHR21666">
    <property type="entry name" value="PEPTIDASE-RELATED"/>
    <property type="match status" value="1"/>
</dbReference>
<dbReference type="CDD" id="cd00118">
    <property type="entry name" value="LysM"/>
    <property type="match status" value="1"/>
</dbReference>
<proteinExistence type="predicted"/>
<dbReference type="InterPro" id="IPR011055">
    <property type="entry name" value="Dup_hybrid_motif"/>
</dbReference>
<comment type="caution">
    <text evidence="3">The sequence shown here is derived from an EMBL/GenBank/DDBJ whole genome shotgun (WGS) entry which is preliminary data.</text>
</comment>
<feature type="compositionally biased region" description="Low complexity" evidence="1">
    <location>
        <begin position="351"/>
        <end position="365"/>
    </location>
</feature>